<dbReference type="SUPFAM" id="SSF53092">
    <property type="entry name" value="Creatinase/prolidase N-terminal domain"/>
    <property type="match status" value="1"/>
</dbReference>
<dbReference type="InterPro" id="IPR001131">
    <property type="entry name" value="Peptidase_M24B_aminopep-P_CS"/>
</dbReference>
<gene>
    <name evidence="14" type="primary">pepP</name>
    <name evidence="14" type="ORF">HHS_01410</name>
</gene>
<dbReference type="KEGG" id="pck:BMSBPS_0605"/>
<dbReference type="Pfam" id="PF05195">
    <property type="entry name" value="AMP_N"/>
    <property type="match status" value="1"/>
</dbReference>
<dbReference type="CDD" id="cd01087">
    <property type="entry name" value="Prolidase"/>
    <property type="match status" value="1"/>
</dbReference>
<evidence type="ECO:0000313" key="14">
    <source>
        <dbReference type="EMBL" id="BAO00111.1"/>
    </source>
</evidence>
<evidence type="ECO:0000256" key="9">
    <source>
        <dbReference type="ARBA" id="ARBA00023211"/>
    </source>
</evidence>
<proteinExistence type="inferred from homology"/>
<dbReference type="EMBL" id="AP012554">
    <property type="protein sequence ID" value="BAO00111.1"/>
    <property type="molecule type" value="Genomic_DNA"/>
</dbReference>
<keyword evidence="7" id="KW-0378">Hydrolase</keyword>
<keyword evidence="9" id="KW-0464">Manganese</keyword>
<dbReference type="InterPro" id="IPR007865">
    <property type="entry name" value="Aminopep_P_N"/>
</dbReference>
<evidence type="ECO:0000256" key="2">
    <source>
        <dbReference type="ARBA" id="ARBA00001936"/>
    </source>
</evidence>
<dbReference type="FunFam" id="3.90.230.10:FF:000002">
    <property type="entry name" value="Xaa-Pro aminopeptidase 3"/>
    <property type="match status" value="1"/>
</dbReference>
<organism evidence="14 15">
    <name type="scientific">Candidatus Pantoea carbekii</name>
    <dbReference type="NCBI Taxonomy" id="1235990"/>
    <lineage>
        <taxon>Bacteria</taxon>
        <taxon>Pseudomonadati</taxon>
        <taxon>Pseudomonadota</taxon>
        <taxon>Gammaproteobacteria</taxon>
        <taxon>Enterobacterales</taxon>
        <taxon>Erwiniaceae</taxon>
        <taxon>Pantoea</taxon>
    </lineage>
</organism>
<dbReference type="PANTHER" id="PTHR43226">
    <property type="entry name" value="XAA-PRO AMINOPEPTIDASE 3"/>
    <property type="match status" value="1"/>
</dbReference>
<dbReference type="PANTHER" id="PTHR43226:SF4">
    <property type="entry name" value="XAA-PRO AMINOPEPTIDASE 3"/>
    <property type="match status" value="1"/>
</dbReference>
<dbReference type="STRING" id="1235990.BMSBPS_0605"/>
<evidence type="ECO:0000256" key="8">
    <source>
        <dbReference type="ARBA" id="ARBA00023049"/>
    </source>
</evidence>
<keyword evidence="5" id="KW-0645">Protease</keyword>
<dbReference type="GO" id="GO:0006508">
    <property type="term" value="P:proteolysis"/>
    <property type="evidence" value="ECO:0007669"/>
    <property type="project" value="UniProtKB-KW"/>
</dbReference>
<dbReference type="InterPro" id="IPR001714">
    <property type="entry name" value="Pept_M24_MAP"/>
</dbReference>
<dbReference type="InterPro" id="IPR000994">
    <property type="entry name" value="Pept_M24"/>
</dbReference>
<keyword evidence="8" id="KW-0482">Metalloprotease</keyword>
<evidence type="ECO:0000256" key="12">
    <source>
        <dbReference type="ARBA" id="ARBA00081411"/>
    </source>
</evidence>
<evidence type="ECO:0000256" key="1">
    <source>
        <dbReference type="ARBA" id="ARBA00001424"/>
    </source>
</evidence>
<name>U3U1W1_9GAMM</name>
<evidence type="ECO:0000256" key="5">
    <source>
        <dbReference type="ARBA" id="ARBA00022670"/>
    </source>
</evidence>
<dbReference type="Pfam" id="PF00557">
    <property type="entry name" value="Peptidase_M24"/>
    <property type="match status" value="1"/>
</dbReference>
<evidence type="ECO:0000256" key="11">
    <source>
        <dbReference type="ARBA" id="ARBA00075356"/>
    </source>
</evidence>
<dbReference type="Gene3D" id="3.90.230.10">
    <property type="entry name" value="Creatinase/methionine aminopeptidase superfamily"/>
    <property type="match status" value="1"/>
</dbReference>
<dbReference type="PATRIC" id="fig|1235990.3.peg.143"/>
<comment type="catalytic activity">
    <reaction evidence="1">
        <text>Release of any N-terminal amino acid, including proline, that is linked to proline, even from a dipeptide or tripeptide.</text>
        <dbReference type="EC" id="3.4.11.9"/>
    </reaction>
</comment>
<dbReference type="PRINTS" id="PR00599">
    <property type="entry name" value="MAPEPTIDASE"/>
</dbReference>
<dbReference type="InterPro" id="IPR052433">
    <property type="entry name" value="X-Pro_dipept-like"/>
</dbReference>
<dbReference type="eggNOG" id="COG0006">
    <property type="taxonomic scope" value="Bacteria"/>
</dbReference>
<evidence type="ECO:0000256" key="3">
    <source>
        <dbReference type="ARBA" id="ARBA00008766"/>
    </source>
</evidence>
<dbReference type="RefSeq" id="WP_022564130.1">
    <property type="nucleotide sequence ID" value="NZ_CP010907.1"/>
</dbReference>
<feature type="domain" description="Aminopeptidase P N-terminal" evidence="13">
    <location>
        <begin position="2"/>
        <end position="137"/>
    </location>
</feature>
<comment type="similarity">
    <text evidence="3">Belongs to the peptidase M24B family.</text>
</comment>
<dbReference type="GO" id="GO:0005829">
    <property type="term" value="C:cytosol"/>
    <property type="evidence" value="ECO:0007669"/>
    <property type="project" value="TreeGrafter"/>
</dbReference>
<evidence type="ECO:0000256" key="7">
    <source>
        <dbReference type="ARBA" id="ARBA00022801"/>
    </source>
</evidence>
<comment type="cofactor">
    <cofactor evidence="2">
        <name>Mn(2+)</name>
        <dbReference type="ChEBI" id="CHEBI:29035"/>
    </cofactor>
</comment>
<sequence length="440" mass="50868">MITVEIFQKRRRTLIEHMVSNSAVLIFSAPQVTRSNDTQYPYRQNSNFWYFTGFNEPQSLLLLIKHNEQNQQSVLFNRKRDLMAEIWSGRRLGQEVVSLKLGIERAFPWENINEQLYILLNGLTVLYHAQGENVEADQLVFDTLEKLRNSFNQHIKPINTLTDWRPIVHKMRLFKSKEEIEILRSACRISAQAHIRAMQICRAGMFEYELEREIQYEFNLHGARFPSYNVIIGAGENACILHYVENNSEMRDGDLVLIDAGCEFHGYAADITRTFPINGKFSKPQRILYNIVLNCLYKSLSLFRPGIKINHIHDIVVRTMTLNLLNIGILKGNLETLLSQQAHYPFFMHGLGHWLGLDVHDVGHYGILHRDHILEPGMVLTVEPGLYISSDNTSVPKQYRGIGIRIEDDILITENNNENLTNSVVKDINEIELIMAKTHN</sequence>
<dbReference type="EC" id="3.4.11.9" evidence="4"/>
<evidence type="ECO:0000259" key="13">
    <source>
        <dbReference type="SMART" id="SM01011"/>
    </source>
</evidence>
<accession>U3U1W1</accession>
<dbReference type="Proteomes" id="UP000016900">
    <property type="component" value="Chromosome"/>
</dbReference>
<evidence type="ECO:0000256" key="4">
    <source>
        <dbReference type="ARBA" id="ARBA00012574"/>
    </source>
</evidence>
<reference evidence="14 15" key="1">
    <citation type="submission" date="2012-10" db="EMBL/GenBank/DDBJ databases">
        <title>Genome sequence of the symbiont of the pentatomidae stink bug Halyomorpha halys.</title>
        <authorList>
            <person name="Kobayashi H."/>
            <person name="Fujii-Muramatsu R."/>
            <person name="Takeishi K."/>
            <person name="Noda H."/>
        </authorList>
    </citation>
    <scope>NUCLEOTIDE SEQUENCE [LARGE SCALE GENOMIC DNA]</scope>
</reference>
<protein>
    <recommendedName>
        <fullName evidence="10">Xaa-Pro aminopeptidase</fullName>
        <ecNumber evidence="4">3.4.11.9</ecNumber>
    </recommendedName>
    <alternativeName>
        <fullName evidence="11">Aminopeptidase P II</fullName>
    </alternativeName>
    <alternativeName>
        <fullName evidence="12">X-Pro aminopeptidase</fullName>
    </alternativeName>
</protein>
<dbReference type="PROSITE" id="PS00491">
    <property type="entry name" value="PROLINE_PEPTIDASE"/>
    <property type="match status" value="1"/>
</dbReference>
<dbReference type="Gene3D" id="3.40.350.10">
    <property type="entry name" value="Creatinase/prolidase N-terminal domain"/>
    <property type="match status" value="1"/>
</dbReference>
<evidence type="ECO:0000313" key="15">
    <source>
        <dbReference type="Proteomes" id="UP000016900"/>
    </source>
</evidence>
<keyword evidence="6" id="KW-0479">Metal-binding</keyword>
<dbReference type="InterPro" id="IPR036005">
    <property type="entry name" value="Creatinase/aminopeptidase-like"/>
</dbReference>
<dbReference type="GO" id="GO:0070006">
    <property type="term" value="F:metalloaminopeptidase activity"/>
    <property type="evidence" value="ECO:0007669"/>
    <property type="project" value="InterPro"/>
</dbReference>
<dbReference type="InterPro" id="IPR029149">
    <property type="entry name" value="Creatin/AminoP/Spt16_N"/>
</dbReference>
<dbReference type="SUPFAM" id="SSF55920">
    <property type="entry name" value="Creatinase/aminopeptidase"/>
    <property type="match status" value="1"/>
</dbReference>
<dbReference type="NCBIfam" id="NF008131">
    <property type="entry name" value="PRK10879.1"/>
    <property type="match status" value="1"/>
</dbReference>
<dbReference type="AlphaFoldDB" id="U3U1W1"/>
<dbReference type="GO" id="GO:0030145">
    <property type="term" value="F:manganese ion binding"/>
    <property type="evidence" value="ECO:0007669"/>
    <property type="project" value="InterPro"/>
</dbReference>
<dbReference type="SMART" id="SM01011">
    <property type="entry name" value="AMP_N"/>
    <property type="match status" value="1"/>
</dbReference>
<keyword evidence="15" id="KW-1185">Reference proteome</keyword>
<evidence type="ECO:0000256" key="6">
    <source>
        <dbReference type="ARBA" id="ARBA00022723"/>
    </source>
</evidence>
<evidence type="ECO:0000256" key="10">
    <source>
        <dbReference type="ARBA" id="ARBA00069363"/>
    </source>
</evidence>
<dbReference type="KEGG" id="hhs:HHS_01410"/>
<dbReference type="OrthoDB" id="9806388at2"/>